<dbReference type="PANTHER" id="PTHR43273">
    <property type="entry name" value="ANAEROBIC SULFATASE-MATURATING ENZYME HOMOLOG ASLB-RELATED"/>
    <property type="match status" value="1"/>
</dbReference>
<dbReference type="InterPro" id="IPR007197">
    <property type="entry name" value="rSAM"/>
</dbReference>
<dbReference type="Pfam" id="PF04055">
    <property type="entry name" value="Radical_SAM"/>
    <property type="match status" value="1"/>
</dbReference>
<keyword evidence="3" id="KW-0408">Iron</keyword>
<sequence length="391" mass="42313">MVMTLAHVTARQVESGDDAATRTGRARLARSASAVLMQPTTLCNLDCSYCYLPERKAARRMSVEVAEAVATGVREWSRRHPVTVAWHGGEPLAVDPAHFRSLVAPFGPGETHSVAHKVTTNATRVDDAWCEVFSQVPVQVTVSIDGPGAANASRTDRAGRPSTARAMRGIDTLRRAGIGFNIIAVVSDLSAGAADRLYRFACELGCESLAVNLAETKGVYAGGQLPQTGAINFWQELAASWQADPCIRIRDLDHAYTYIREELSGIAAQRADRPIKPLPLVTWDGHYLPVGAELAGFHSPHHGPFTAGNVLRTPLSVLAARADQVPWVAEAMAGVANCRAQCEHFTYCRGGQVANKYFETGRLDATETAYCRTSKISLLEGILRHAERPRS</sequence>
<accession>A0ABW2WQ03</accession>
<reference evidence="7" key="1">
    <citation type="journal article" date="2019" name="Int. J. Syst. Evol. Microbiol.">
        <title>The Global Catalogue of Microorganisms (GCM) 10K type strain sequencing project: providing services to taxonomists for standard genome sequencing and annotation.</title>
        <authorList>
            <consortium name="The Broad Institute Genomics Platform"/>
            <consortium name="The Broad Institute Genome Sequencing Center for Infectious Disease"/>
            <person name="Wu L."/>
            <person name="Ma J."/>
        </authorList>
    </citation>
    <scope>NUCLEOTIDE SEQUENCE [LARGE SCALE GENOMIC DNA]</scope>
    <source>
        <strain evidence="7">JCM 12607</strain>
    </source>
</reference>
<dbReference type="SUPFAM" id="SSF102114">
    <property type="entry name" value="Radical SAM enzymes"/>
    <property type="match status" value="1"/>
</dbReference>
<evidence type="ECO:0000256" key="3">
    <source>
        <dbReference type="ARBA" id="ARBA00023004"/>
    </source>
</evidence>
<comment type="caution">
    <text evidence="6">The sequence shown here is derived from an EMBL/GenBank/DDBJ whole genome shotgun (WGS) entry which is preliminary data.</text>
</comment>
<dbReference type="CDD" id="cd01335">
    <property type="entry name" value="Radical_SAM"/>
    <property type="match status" value="1"/>
</dbReference>
<dbReference type="Gene3D" id="3.20.20.70">
    <property type="entry name" value="Aldolase class I"/>
    <property type="match status" value="1"/>
</dbReference>
<protein>
    <submittedName>
        <fullName evidence="6">Cyclophane-forming radical SAM peptide maturase AmcB</fullName>
    </submittedName>
</protein>
<gene>
    <name evidence="6" type="primary">amcB</name>
    <name evidence="6" type="ORF">ACFQ2K_13010</name>
</gene>
<keyword evidence="7" id="KW-1185">Reference proteome</keyword>
<dbReference type="InterPro" id="IPR013785">
    <property type="entry name" value="Aldolase_TIM"/>
</dbReference>
<dbReference type="SFLD" id="SFLDG01067">
    <property type="entry name" value="SPASM/twitch_domain_containing"/>
    <property type="match status" value="1"/>
</dbReference>
<dbReference type="EMBL" id="JBHTGL010000008">
    <property type="protein sequence ID" value="MFD0623557.1"/>
    <property type="molecule type" value="Genomic_DNA"/>
</dbReference>
<organism evidence="6 7">
    <name type="scientific">Streptomyces sanglieri</name>
    <dbReference type="NCBI Taxonomy" id="193460"/>
    <lineage>
        <taxon>Bacteria</taxon>
        <taxon>Bacillati</taxon>
        <taxon>Actinomycetota</taxon>
        <taxon>Actinomycetes</taxon>
        <taxon>Kitasatosporales</taxon>
        <taxon>Streptomycetaceae</taxon>
        <taxon>Streptomyces</taxon>
    </lineage>
</organism>
<keyword evidence="2" id="KW-0479">Metal-binding</keyword>
<evidence type="ECO:0000256" key="2">
    <source>
        <dbReference type="ARBA" id="ARBA00022723"/>
    </source>
</evidence>
<evidence type="ECO:0000313" key="7">
    <source>
        <dbReference type="Proteomes" id="UP001596915"/>
    </source>
</evidence>
<dbReference type="NCBIfam" id="NF041718">
    <property type="entry name" value="rSAM_phane_AMC"/>
    <property type="match status" value="1"/>
</dbReference>
<evidence type="ECO:0000259" key="5">
    <source>
        <dbReference type="PROSITE" id="PS51918"/>
    </source>
</evidence>
<keyword evidence="4" id="KW-0411">Iron-sulfur</keyword>
<evidence type="ECO:0000313" key="6">
    <source>
        <dbReference type="EMBL" id="MFD0623557.1"/>
    </source>
</evidence>
<dbReference type="SFLD" id="SFLDG01386">
    <property type="entry name" value="main_SPASM_domain-containing"/>
    <property type="match status" value="1"/>
</dbReference>
<dbReference type="SFLD" id="SFLDG01072">
    <property type="entry name" value="dehydrogenase_like"/>
    <property type="match status" value="1"/>
</dbReference>
<evidence type="ECO:0000256" key="1">
    <source>
        <dbReference type="ARBA" id="ARBA00022691"/>
    </source>
</evidence>
<feature type="domain" description="Radical SAM core" evidence="5">
    <location>
        <begin position="27"/>
        <end position="248"/>
    </location>
</feature>
<evidence type="ECO:0000256" key="4">
    <source>
        <dbReference type="ARBA" id="ARBA00023014"/>
    </source>
</evidence>
<keyword evidence="1" id="KW-0949">S-adenosyl-L-methionine</keyword>
<name>A0ABW2WQ03_9ACTN</name>
<dbReference type="InterPro" id="IPR023867">
    <property type="entry name" value="Sulphatase_maturase_rSAM"/>
</dbReference>
<dbReference type="InterPro" id="IPR058240">
    <property type="entry name" value="rSAM_sf"/>
</dbReference>
<dbReference type="PANTHER" id="PTHR43273:SF8">
    <property type="entry name" value="RADICAL SAM DOMAIN PROTEIN"/>
    <property type="match status" value="1"/>
</dbReference>
<dbReference type="Proteomes" id="UP001596915">
    <property type="component" value="Unassembled WGS sequence"/>
</dbReference>
<proteinExistence type="predicted"/>
<dbReference type="PROSITE" id="PS51918">
    <property type="entry name" value="RADICAL_SAM"/>
    <property type="match status" value="1"/>
</dbReference>
<dbReference type="SFLD" id="SFLDS00029">
    <property type="entry name" value="Radical_SAM"/>
    <property type="match status" value="1"/>
</dbReference>